<dbReference type="OrthoDB" id="4829751at2"/>
<protein>
    <submittedName>
        <fullName evidence="1">Uncharacterized protein</fullName>
    </submittedName>
</protein>
<keyword evidence="2" id="KW-1185">Reference proteome</keyword>
<dbReference type="EMBL" id="CP001964">
    <property type="protein sequence ID" value="ADG73095.1"/>
    <property type="molecule type" value="Genomic_DNA"/>
</dbReference>
<proteinExistence type="predicted"/>
<evidence type="ECO:0000313" key="1">
    <source>
        <dbReference type="EMBL" id="ADG73095.1"/>
    </source>
</evidence>
<dbReference type="RefSeq" id="WP_013115429.1">
    <property type="nucleotide sequence ID" value="NC_014151.1"/>
</dbReference>
<gene>
    <name evidence="1" type="ordered locus">Cfla_0176</name>
</gene>
<organism evidence="1 2">
    <name type="scientific">Cellulomonas flavigena (strain ATCC 482 / DSM 20109 / BCRC 11376 / JCM 18109 / NBRC 3775 / NCIMB 8073 / NRS 134)</name>
    <dbReference type="NCBI Taxonomy" id="446466"/>
    <lineage>
        <taxon>Bacteria</taxon>
        <taxon>Bacillati</taxon>
        <taxon>Actinomycetota</taxon>
        <taxon>Actinomycetes</taxon>
        <taxon>Micrococcales</taxon>
        <taxon>Cellulomonadaceae</taxon>
        <taxon>Cellulomonas</taxon>
    </lineage>
</organism>
<dbReference type="Proteomes" id="UP000000849">
    <property type="component" value="Chromosome"/>
</dbReference>
<reference evidence="1 2" key="1">
    <citation type="journal article" date="2010" name="Stand. Genomic Sci.">
        <title>Complete genome sequence of Cellulomonas flavigena type strain (134).</title>
        <authorList>
            <person name="Abt B."/>
            <person name="Foster B."/>
            <person name="Lapidus A."/>
            <person name="Clum A."/>
            <person name="Sun H."/>
            <person name="Pukall R."/>
            <person name="Lucas S."/>
            <person name="Glavina Del Rio T."/>
            <person name="Nolan M."/>
            <person name="Tice H."/>
            <person name="Cheng J.F."/>
            <person name="Pitluck S."/>
            <person name="Liolios K."/>
            <person name="Ivanova N."/>
            <person name="Mavromatis K."/>
            <person name="Ovchinnikova G."/>
            <person name="Pati A."/>
            <person name="Goodwin L."/>
            <person name="Chen A."/>
            <person name="Palaniappan K."/>
            <person name="Land M."/>
            <person name="Hauser L."/>
            <person name="Chang Y.J."/>
            <person name="Jeffries C.D."/>
            <person name="Rohde M."/>
            <person name="Goker M."/>
            <person name="Woyke T."/>
            <person name="Bristow J."/>
            <person name="Eisen J.A."/>
            <person name="Markowitz V."/>
            <person name="Hugenholtz P."/>
            <person name="Kyrpides N.C."/>
            <person name="Klenk H.P."/>
        </authorList>
    </citation>
    <scope>NUCLEOTIDE SEQUENCE [LARGE SCALE GENOMIC DNA]</scope>
    <source>
        <strain evidence="2">ATCC 482 / DSM 20109 / BCRC 11376 / JCM 18109 / NBRC 3775 / NCIMB 8073 / NRS 134</strain>
    </source>
</reference>
<name>D5UGB2_CELFN</name>
<dbReference type="KEGG" id="cfl:Cfla_0176"/>
<accession>D5UGB2</accession>
<dbReference type="AlphaFoldDB" id="D5UGB2"/>
<dbReference type="HOGENOM" id="CLU_2732630_0_0_11"/>
<evidence type="ECO:0000313" key="2">
    <source>
        <dbReference type="Proteomes" id="UP000000849"/>
    </source>
</evidence>
<sequence>MADLDEARRAKDELKRTLAGRPDVAGIGIAPEAGGYGVLVRVREPEKGSGVRPRFADVPTSVRGVSVHVRMSGPVTAGG</sequence>